<accession>A0A3B6V8I2</accession>
<dbReference type="RefSeq" id="WP_012670242.1">
    <property type="nucleotide sequence ID" value="NC_012225.1"/>
</dbReference>
<organism evidence="1 2">
    <name type="scientific">Brachyspira hyodysenteriae (strain ATCC 49526 / WA1)</name>
    <dbReference type="NCBI Taxonomy" id="565034"/>
    <lineage>
        <taxon>Bacteria</taxon>
        <taxon>Pseudomonadati</taxon>
        <taxon>Spirochaetota</taxon>
        <taxon>Spirochaetia</taxon>
        <taxon>Brachyspirales</taxon>
        <taxon>Brachyspiraceae</taxon>
        <taxon>Brachyspira</taxon>
    </lineage>
</organism>
<protein>
    <recommendedName>
        <fullName evidence="3">Restriction endonuclease</fullName>
    </recommendedName>
</protein>
<evidence type="ECO:0008006" key="3">
    <source>
        <dbReference type="Google" id="ProtNLM"/>
    </source>
</evidence>
<proteinExistence type="predicted"/>
<reference evidence="1 2" key="1">
    <citation type="journal article" date="2009" name="PLoS ONE">
        <title>Genome sequence of the pathogenic intestinal spirochete Brachyspira hyodysenteriae reveals adaptations to its lifestyle in the porcine large intestine.</title>
        <authorList>
            <person name="Bellgard M.I."/>
            <person name="Wanchanthuek P."/>
            <person name="La T."/>
            <person name="Ryan K."/>
            <person name="Moolhuijzen P."/>
            <person name="Albertyn Z."/>
            <person name="Shaban B."/>
            <person name="Motro Y."/>
            <person name="Dunn D.S."/>
            <person name="Schibeci D."/>
            <person name="Hunter A."/>
            <person name="Barrero R."/>
            <person name="Phillips N.D."/>
            <person name="Hampson D.J."/>
        </authorList>
    </citation>
    <scope>NUCLEOTIDE SEQUENCE [LARGE SCALE GENOMIC DNA]</scope>
    <source>
        <strain evidence="2">ATCC 49526 / WA1</strain>
    </source>
</reference>
<keyword evidence="2" id="KW-1185">Reference proteome</keyword>
<evidence type="ECO:0000313" key="2">
    <source>
        <dbReference type="Proteomes" id="UP000001803"/>
    </source>
</evidence>
<dbReference type="Proteomes" id="UP000001803">
    <property type="component" value="Chromosome"/>
</dbReference>
<dbReference type="AlphaFoldDB" id="A0A3B6V8I2"/>
<evidence type="ECO:0000313" key="1">
    <source>
        <dbReference type="EMBL" id="ACN83192.1"/>
    </source>
</evidence>
<name>A0A3B6V8I2_BRAHW</name>
<gene>
    <name evidence="1" type="ordered locus">BHWA1_00698</name>
</gene>
<dbReference type="STRING" id="565034.BHWA1_00698"/>
<dbReference type="REBASE" id="20369">
    <property type="entry name" value="BhyWAORF699P"/>
</dbReference>
<sequence>MIYNIDIDYDIRKTKNARFMDQKVTPDVLSCISECIIEFLGDDITKCFTIKDIHDLDYSHKIVRDIFNKPDIESAPNEYDKFFSQPIKMLAYSGILLERKEKNKNIYKVNDFDMLDRIASSDRKAYEFLTLYLEKVLKDSDIFYLFEDFFNNQDKNYFNNLKDKFIEFIINNTPINKELEPKRIFTKILNPLSCKYKKLGTDGGHISDKIINFSDLLYNNINFRDINKDKNITRADFKEHNNIEIDINSYFDYMVQKAKKLVKKLHQYSEIHRFFDYEATQAHHIFPVSEFPELAYKIENIIALTPNQHFLYAHPNNKTQKINRSYQCLCLISKLDTIENDYRNNLNNYSLSEFIEVINCGLKLNLNDNASFEEVKLKIVDHYINK</sequence>
<dbReference type="EMBL" id="CP001357">
    <property type="protein sequence ID" value="ACN83192.1"/>
    <property type="molecule type" value="Genomic_DNA"/>
</dbReference>
<dbReference type="KEGG" id="bhy:BHWA1_00698"/>